<dbReference type="Pfam" id="PF00083">
    <property type="entry name" value="Sugar_tr"/>
    <property type="match status" value="1"/>
</dbReference>
<dbReference type="EMBL" id="JASCZI010272125">
    <property type="protein sequence ID" value="MED6220395.1"/>
    <property type="molecule type" value="Genomic_DNA"/>
</dbReference>
<dbReference type="InterPro" id="IPR036259">
    <property type="entry name" value="MFS_trans_sf"/>
</dbReference>
<feature type="transmembrane region" description="Helical" evidence="7">
    <location>
        <begin position="93"/>
        <end position="112"/>
    </location>
</feature>
<organism evidence="9 10">
    <name type="scientific">Stylosanthes scabra</name>
    <dbReference type="NCBI Taxonomy" id="79078"/>
    <lineage>
        <taxon>Eukaryota</taxon>
        <taxon>Viridiplantae</taxon>
        <taxon>Streptophyta</taxon>
        <taxon>Embryophyta</taxon>
        <taxon>Tracheophyta</taxon>
        <taxon>Spermatophyta</taxon>
        <taxon>Magnoliopsida</taxon>
        <taxon>eudicotyledons</taxon>
        <taxon>Gunneridae</taxon>
        <taxon>Pentapetalae</taxon>
        <taxon>rosids</taxon>
        <taxon>fabids</taxon>
        <taxon>Fabales</taxon>
        <taxon>Fabaceae</taxon>
        <taxon>Papilionoideae</taxon>
        <taxon>50 kb inversion clade</taxon>
        <taxon>dalbergioids sensu lato</taxon>
        <taxon>Dalbergieae</taxon>
        <taxon>Pterocarpus clade</taxon>
        <taxon>Stylosanthes</taxon>
    </lineage>
</organism>
<evidence type="ECO:0000256" key="3">
    <source>
        <dbReference type="ARBA" id="ARBA00022448"/>
    </source>
</evidence>
<evidence type="ECO:0000256" key="2">
    <source>
        <dbReference type="ARBA" id="ARBA00010992"/>
    </source>
</evidence>
<dbReference type="InterPro" id="IPR020846">
    <property type="entry name" value="MFS_dom"/>
</dbReference>
<keyword evidence="10" id="KW-1185">Reference proteome</keyword>
<comment type="subcellular location">
    <subcellularLocation>
        <location evidence="1">Membrane</location>
        <topology evidence="1">Multi-pass membrane protein</topology>
    </subcellularLocation>
</comment>
<protein>
    <submittedName>
        <fullName evidence="9">Sugar transport protein mst8</fullName>
    </submittedName>
</protein>
<evidence type="ECO:0000256" key="5">
    <source>
        <dbReference type="ARBA" id="ARBA00022989"/>
    </source>
</evidence>
<accession>A0ABU6ZEL3</accession>
<gene>
    <name evidence="9" type="primary">MST8</name>
    <name evidence="9" type="ORF">PIB30_044418</name>
</gene>
<evidence type="ECO:0000259" key="8">
    <source>
        <dbReference type="PROSITE" id="PS50850"/>
    </source>
</evidence>
<dbReference type="PROSITE" id="PS50850">
    <property type="entry name" value="MFS"/>
    <property type="match status" value="1"/>
</dbReference>
<evidence type="ECO:0000313" key="10">
    <source>
        <dbReference type="Proteomes" id="UP001341840"/>
    </source>
</evidence>
<dbReference type="Proteomes" id="UP001341840">
    <property type="component" value="Unassembled WGS sequence"/>
</dbReference>
<proteinExistence type="inferred from homology"/>
<evidence type="ECO:0000256" key="6">
    <source>
        <dbReference type="ARBA" id="ARBA00023136"/>
    </source>
</evidence>
<evidence type="ECO:0000256" key="1">
    <source>
        <dbReference type="ARBA" id="ARBA00004141"/>
    </source>
</evidence>
<feature type="transmembrane region" description="Helical" evidence="7">
    <location>
        <begin position="63"/>
        <end position="86"/>
    </location>
</feature>
<comment type="caution">
    <text evidence="9">The sequence shown here is derived from an EMBL/GenBank/DDBJ whole genome shotgun (WGS) entry which is preliminary data.</text>
</comment>
<keyword evidence="9" id="KW-0762">Sugar transport</keyword>
<dbReference type="PANTHER" id="PTHR23500">
    <property type="entry name" value="SOLUTE CARRIER FAMILY 2, FACILITATED GLUCOSE TRANSPORTER"/>
    <property type="match status" value="1"/>
</dbReference>
<sequence length="131" mass="14239">MICIVASFGVGGLIFGYGLGITGGVSSMDTFLEEFFSEIYEKEVTMKLPKNEYNAYCKFDSQILTLFTSSLYLAALPATISASFVTQSCGRRVTMLCSGVFFLAGAGFSAFAQNVWMLIIGRISGLDVLFR</sequence>
<dbReference type="InterPro" id="IPR005828">
    <property type="entry name" value="MFS_sugar_transport-like"/>
</dbReference>
<dbReference type="Gene3D" id="1.20.1250.20">
    <property type="entry name" value="MFS general substrate transporter like domains"/>
    <property type="match status" value="1"/>
</dbReference>
<dbReference type="SUPFAM" id="SSF103473">
    <property type="entry name" value="MFS general substrate transporter"/>
    <property type="match status" value="1"/>
</dbReference>
<reference evidence="9 10" key="1">
    <citation type="journal article" date="2023" name="Plants (Basel)">
        <title>Bridging the Gap: Combining Genomics and Transcriptomics Approaches to Understand Stylosanthes scabra, an Orphan Legume from the Brazilian Caatinga.</title>
        <authorList>
            <person name="Ferreira-Neto J.R.C."/>
            <person name="da Silva M.D."/>
            <person name="Binneck E."/>
            <person name="de Melo N.F."/>
            <person name="da Silva R.H."/>
            <person name="de Melo A.L.T.M."/>
            <person name="Pandolfi V."/>
            <person name="Bustamante F.O."/>
            <person name="Brasileiro-Vidal A.C."/>
            <person name="Benko-Iseppon A.M."/>
        </authorList>
    </citation>
    <scope>NUCLEOTIDE SEQUENCE [LARGE SCALE GENOMIC DNA]</scope>
    <source>
        <tissue evidence="9">Leaves</tissue>
    </source>
</reference>
<evidence type="ECO:0000256" key="7">
    <source>
        <dbReference type="SAM" id="Phobius"/>
    </source>
</evidence>
<name>A0ABU6ZEL3_9FABA</name>
<evidence type="ECO:0000256" key="4">
    <source>
        <dbReference type="ARBA" id="ARBA00022692"/>
    </source>
</evidence>
<dbReference type="PANTHER" id="PTHR23500:SF477">
    <property type="entry name" value="MAJOR FACILITATOR SUPERFAMILY (MFS) PROFILE DOMAIN-CONTAINING PROTEIN"/>
    <property type="match status" value="1"/>
</dbReference>
<feature type="domain" description="Major facilitator superfamily (MFS) profile" evidence="8">
    <location>
        <begin position="4"/>
        <end position="131"/>
    </location>
</feature>
<comment type="similarity">
    <text evidence="2">Belongs to the major facilitator superfamily. Sugar transporter (TC 2.A.1.1) family.</text>
</comment>
<evidence type="ECO:0000313" key="9">
    <source>
        <dbReference type="EMBL" id="MED6220395.1"/>
    </source>
</evidence>
<keyword evidence="5 7" id="KW-1133">Transmembrane helix</keyword>
<dbReference type="InterPro" id="IPR045262">
    <property type="entry name" value="STP/PLT_plant"/>
</dbReference>
<keyword evidence="3" id="KW-0813">Transport</keyword>
<keyword evidence="4 7" id="KW-0812">Transmembrane</keyword>
<keyword evidence="6 7" id="KW-0472">Membrane</keyword>